<proteinExistence type="predicted"/>
<evidence type="ECO:0000313" key="3">
    <source>
        <dbReference type="EMBL" id="QBI21173.1"/>
    </source>
</evidence>
<dbReference type="InterPro" id="IPR044876">
    <property type="entry name" value="HRDC_dom_sf"/>
</dbReference>
<protein>
    <recommendedName>
        <fullName evidence="2">HRDC domain-containing protein</fullName>
    </recommendedName>
</protein>
<dbReference type="CDD" id="cd06142">
    <property type="entry name" value="RNaseD_exo"/>
    <property type="match status" value="1"/>
</dbReference>
<dbReference type="InterPro" id="IPR012337">
    <property type="entry name" value="RNaseH-like_sf"/>
</dbReference>
<evidence type="ECO:0000256" key="1">
    <source>
        <dbReference type="SAM" id="MobiDB-lite"/>
    </source>
</evidence>
<dbReference type="Pfam" id="PF00570">
    <property type="entry name" value="HRDC"/>
    <property type="match status" value="2"/>
</dbReference>
<dbReference type="InterPro" id="IPR010997">
    <property type="entry name" value="HRDC-like_sf"/>
</dbReference>
<dbReference type="KEGG" id="erz:ER308_17415"/>
<sequence>MGLDVVGMAVSAERVVRHEDARLERPDLADHPPHRLIDVRLPEAVRRVVRRLAHHPGVPVAEQPGALRAEDVEGGRELLAPDRREPRPDLVGIHAGPHDLTLLTAGTGDDTHAQAAIGCRRDRAPGADDLIVRVGVHTEQPGSGRCQHGTLPSPTWWPRPFERTRLAAPRSRGVLSSPQRPGGPVTNTCYRLVDEPRELRSALSSLGDPPEVAVDVERADWNRYFRTAALVQVGASGQVLLVDPLAIDDLAPLATFLQPRSVILHAMENDLAPLEADDVVPPNVEDTAIAAAILGLPTGLGALHRELLGIELEADKAAMQRADWEARPLTDAMLAYAAEDVVHLLDLWAALRDRLETSGRWHWYVQEREAERAQPSVEDRRSWGRLKGIGRLDPRARGRARALWETREELAKSTDTAPSRIVGDKVIVDLAADPPSSPRQLGARGVRRQAVHRFGDQIVDALARAPEQPLGRRAERRATDDDRAAAERLRAVRAAIAEELGIDAGVLCPSRTLLDGVLADPGSGEELREALGLRSWQWDLLREPFCEALGIGPAGTAPERSDRDEERSPDDA</sequence>
<dbReference type="Gene3D" id="1.10.150.80">
    <property type="entry name" value="HRDC domain"/>
    <property type="match status" value="2"/>
</dbReference>
<dbReference type="InterPro" id="IPR002121">
    <property type="entry name" value="HRDC_dom"/>
</dbReference>
<dbReference type="SUPFAM" id="SSF53098">
    <property type="entry name" value="Ribonuclease H-like"/>
    <property type="match status" value="1"/>
</dbReference>
<dbReference type="PANTHER" id="PTHR47649">
    <property type="entry name" value="RIBONUCLEASE D"/>
    <property type="match status" value="1"/>
</dbReference>
<dbReference type="PROSITE" id="PS50967">
    <property type="entry name" value="HRDC"/>
    <property type="match status" value="1"/>
</dbReference>
<dbReference type="OrthoDB" id="144122at2"/>
<dbReference type="InterPro" id="IPR002562">
    <property type="entry name" value="3'-5'_exonuclease_dom"/>
</dbReference>
<dbReference type="GO" id="GO:0003676">
    <property type="term" value="F:nucleic acid binding"/>
    <property type="evidence" value="ECO:0007669"/>
    <property type="project" value="InterPro"/>
</dbReference>
<feature type="region of interest" description="Disordered" evidence="1">
    <location>
        <begin position="550"/>
        <end position="572"/>
    </location>
</feature>
<dbReference type="PANTHER" id="PTHR47649:SF1">
    <property type="entry name" value="RIBONUCLEASE D"/>
    <property type="match status" value="1"/>
</dbReference>
<dbReference type="Gene3D" id="3.30.420.10">
    <property type="entry name" value="Ribonuclease H-like superfamily/Ribonuclease H"/>
    <property type="match status" value="1"/>
</dbReference>
<dbReference type="SMART" id="SM00474">
    <property type="entry name" value="35EXOc"/>
    <property type="match status" value="1"/>
</dbReference>
<dbReference type="AlphaFoldDB" id="A0A411YIX4"/>
<evidence type="ECO:0000259" key="2">
    <source>
        <dbReference type="PROSITE" id="PS50967"/>
    </source>
</evidence>
<feature type="compositionally biased region" description="Basic and acidic residues" evidence="1">
    <location>
        <begin position="559"/>
        <end position="572"/>
    </location>
</feature>
<dbReference type="GO" id="GO:0006139">
    <property type="term" value="P:nucleobase-containing compound metabolic process"/>
    <property type="evidence" value="ECO:0007669"/>
    <property type="project" value="InterPro"/>
</dbReference>
<evidence type="ECO:0000313" key="4">
    <source>
        <dbReference type="Proteomes" id="UP000291469"/>
    </source>
</evidence>
<reference evidence="3 4" key="1">
    <citation type="submission" date="2019-01" db="EMBL/GenBank/DDBJ databases">
        <title>Egibacter rhizosphaerae EGI 80759T.</title>
        <authorList>
            <person name="Chen D.-D."/>
            <person name="Tian Y."/>
            <person name="Jiao J.-Y."/>
            <person name="Zhang X.-T."/>
            <person name="Zhang Y.-G."/>
            <person name="Zhang Y."/>
            <person name="Xiao M."/>
            <person name="Shu W.-S."/>
            <person name="Li W.-J."/>
        </authorList>
    </citation>
    <scope>NUCLEOTIDE SEQUENCE [LARGE SCALE GENOMIC DNA]</scope>
    <source>
        <strain evidence="3 4">EGI 80759</strain>
    </source>
</reference>
<keyword evidence="4" id="KW-1185">Reference proteome</keyword>
<name>A0A411YIX4_9ACTN</name>
<dbReference type="GO" id="GO:0008408">
    <property type="term" value="F:3'-5' exonuclease activity"/>
    <property type="evidence" value="ECO:0007669"/>
    <property type="project" value="InterPro"/>
</dbReference>
<dbReference type="Pfam" id="PF01612">
    <property type="entry name" value="DNA_pol_A_exo1"/>
    <property type="match status" value="1"/>
</dbReference>
<accession>A0A411YIX4</accession>
<gene>
    <name evidence="3" type="ORF">ER308_17415</name>
</gene>
<feature type="domain" description="HRDC" evidence="2">
    <location>
        <begin position="393"/>
        <end position="472"/>
    </location>
</feature>
<dbReference type="Proteomes" id="UP000291469">
    <property type="component" value="Chromosome"/>
</dbReference>
<dbReference type="GO" id="GO:0000166">
    <property type="term" value="F:nucleotide binding"/>
    <property type="evidence" value="ECO:0007669"/>
    <property type="project" value="InterPro"/>
</dbReference>
<organism evidence="3 4">
    <name type="scientific">Egibacter rhizosphaerae</name>
    <dbReference type="NCBI Taxonomy" id="1670831"/>
    <lineage>
        <taxon>Bacteria</taxon>
        <taxon>Bacillati</taxon>
        <taxon>Actinomycetota</taxon>
        <taxon>Nitriliruptoria</taxon>
        <taxon>Egibacterales</taxon>
        <taxon>Egibacteraceae</taxon>
        <taxon>Egibacter</taxon>
    </lineage>
</organism>
<dbReference type="EMBL" id="CP036402">
    <property type="protein sequence ID" value="QBI21173.1"/>
    <property type="molecule type" value="Genomic_DNA"/>
</dbReference>
<dbReference type="InterPro" id="IPR051086">
    <property type="entry name" value="RNase_D-like"/>
</dbReference>
<dbReference type="InterPro" id="IPR036397">
    <property type="entry name" value="RNaseH_sf"/>
</dbReference>
<dbReference type="SUPFAM" id="SSF47819">
    <property type="entry name" value="HRDC-like"/>
    <property type="match status" value="2"/>
</dbReference>